<evidence type="ECO:0000313" key="6">
    <source>
        <dbReference type="Proteomes" id="UP001595901"/>
    </source>
</evidence>
<dbReference type="InterPro" id="IPR027636">
    <property type="entry name" value="Glucan-bd_rpt"/>
</dbReference>
<evidence type="ECO:0000256" key="4">
    <source>
        <dbReference type="SAM" id="SignalP"/>
    </source>
</evidence>
<feature type="compositionally biased region" description="Basic and acidic residues" evidence="3">
    <location>
        <begin position="96"/>
        <end position="105"/>
    </location>
</feature>
<name>A0ABV8D1K8_9STRE</name>
<dbReference type="NCBIfam" id="TIGR04035">
    <property type="entry name" value="glucan_65_rpt"/>
    <property type="match status" value="4"/>
</dbReference>
<feature type="repeat" description="Cell wall-binding" evidence="2">
    <location>
        <begin position="180"/>
        <end position="199"/>
    </location>
</feature>
<protein>
    <recommendedName>
        <fullName evidence="7">Glucosyl transferase</fullName>
    </recommendedName>
</protein>
<feature type="signal peptide" evidence="4">
    <location>
        <begin position="1"/>
        <end position="38"/>
    </location>
</feature>
<keyword evidence="6" id="KW-1185">Reference proteome</keyword>
<dbReference type="PROSITE" id="PS51170">
    <property type="entry name" value="CW"/>
    <property type="match status" value="1"/>
</dbReference>
<evidence type="ECO:0000313" key="5">
    <source>
        <dbReference type="EMBL" id="MFC3932202.1"/>
    </source>
</evidence>
<dbReference type="Pfam" id="PF01473">
    <property type="entry name" value="Choline_bind_1"/>
    <property type="match status" value="1"/>
</dbReference>
<dbReference type="Proteomes" id="UP001595901">
    <property type="component" value="Unassembled WGS sequence"/>
</dbReference>
<accession>A0ABV8D1K8</accession>
<dbReference type="SUPFAM" id="SSF69360">
    <property type="entry name" value="Cell wall binding repeat"/>
    <property type="match status" value="2"/>
</dbReference>
<feature type="chain" id="PRO_5045180410" description="Glucosyl transferase" evidence="4">
    <location>
        <begin position="39"/>
        <end position="516"/>
    </location>
</feature>
<feature type="compositionally biased region" description="Polar residues" evidence="3">
    <location>
        <begin position="81"/>
        <end position="93"/>
    </location>
</feature>
<sequence length="516" mass="56641">MKNVTSSSWQFAKKYLVQLSCVTALVAAASFISDTASADTLSSDTAGTETVANLKETTSAEKTPAAQSQTTENFSADPVTAQPSQSIGQTESSEGADDRADEKASSSEVVSDTPSVSTSETTEQQEAISVDSWLPADASTQAATEGTATSLTATSEPVHQGFHTDGQGNWYYADEKGNRLTGLQVIDGNTYYFDDKGIQAKGKEAELDGNIYYFDEDNGQRWNDRFRQIDNDVWVYYGSSGARVTGAQTVNQVNLYFNDQGEQVKGDFAADGHYYDKDSGTMLTKRYVEKDGNWYYVDEKGDKLTGAQTIDSVKVYFFADGRQAKGEFSQYGDGGQYYDADSGAQVTDVAGTPRFIQTREGNRYYVNEKGQKVTDLQIIDGNIYYFGSPTRKHYIGAQVRGDLAYAYNDPIPGSSHLYYMDPETGIAWKNRYVEKDGSTYYFGAEGYALTGEQTIDGIAVYFRRDGRQVKGELINENGLTRYYAPDTGERVRNTTKTIDGVTYSFDANGDGTVVTS</sequence>
<dbReference type="InterPro" id="IPR018337">
    <property type="entry name" value="Cell_wall/Cho-bd_repeat"/>
</dbReference>
<keyword evidence="1" id="KW-0677">Repeat</keyword>
<evidence type="ECO:0000256" key="2">
    <source>
        <dbReference type="PROSITE-ProRule" id="PRU00591"/>
    </source>
</evidence>
<keyword evidence="4" id="KW-0732">Signal</keyword>
<evidence type="ECO:0000256" key="1">
    <source>
        <dbReference type="ARBA" id="ARBA00022737"/>
    </source>
</evidence>
<feature type="compositionally biased region" description="Polar residues" evidence="3">
    <location>
        <begin position="106"/>
        <end position="127"/>
    </location>
</feature>
<comment type="caution">
    <text evidence="5">The sequence shown here is derived from an EMBL/GenBank/DDBJ whole genome shotgun (WGS) entry which is preliminary data.</text>
</comment>
<feature type="compositionally biased region" description="Polar residues" evidence="3">
    <location>
        <begin position="55"/>
        <end position="74"/>
    </location>
</feature>
<dbReference type="EMBL" id="JBHSAC010000046">
    <property type="protein sequence ID" value="MFC3932202.1"/>
    <property type="molecule type" value="Genomic_DNA"/>
</dbReference>
<organism evidence="5 6">
    <name type="scientific">Streptococcus dentapri</name>
    <dbReference type="NCBI Taxonomy" id="573564"/>
    <lineage>
        <taxon>Bacteria</taxon>
        <taxon>Bacillati</taxon>
        <taxon>Bacillota</taxon>
        <taxon>Bacilli</taxon>
        <taxon>Lactobacillales</taxon>
        <taxon>Streptococcaceae</taxon>
        <taxon>Streptococcus</taxon>
    </lineage>
</organism>
<evidence type="ECO:0000256" key="3">
    <source>
        <dbReference type="SAM" id="MobiDB-lite"/>
    </source>
</evidence>
<gene>
    <name evidence="5" type="ORF">ACFOSE_05380</name>
</gene>
<dbReference type="Gene3D" id="2.10.270.10">
    <property type="entry name" value="Cholin Binding"/>
    <property type="match status" value="4"/>
</dbReference>
<dbReference type="Pfam" id="PF19127">
    <property type="entry name" value="Choline_bind_3"/>
    <property type="match status" value="4"/>
</dbReference>
<proteinExistence type="predicted"/>
<evidence type="ECO:0008006" key="7">
    <source>
        <dbReference type="Google" id="ProtNLM"/>
    </source>
</evidence>
<dbReference type="RefSeq" id="WP_380431376.1">
    <property type="nucleotide sequence ID" value="NZ_JBHSAC010000046.1"/>
</dbReference>
<feature type="region of interest" description="Disordered" evidence="3">
    <location>
        <begin position="55"/>
        <end position="128"/>
    </location>
</feature>
<reference evidence="6" key="1">
    <citation type="journal article" date="2019" name="Int. J. Syst. Evol. Microbiol.">
        <title>The Global Catalogue of Microorganisms (GCM) 10K type strain sequencing project: providing services to taxonomists for standard genome sequencing and annotation.</title>
        <authorList>
            <consortium name="The Broad Institute Genomics Platform"/>
            <consortium name="The Broad Institute Genome Sequencing Center for Infectious Disease"/>
            <person name="Wu L."/>
            <person name="Ma J."/>
        </authorList>
    </citation>
    <scope>NUCLEOTIDE SEQUENCE [LARGE SCALE GENOMIC DNA]</scope>
    <source>
        <strain evidence="6">CCUG 58728</strain>
    </source>
</reference>